<dbReference type="Proteomes" id="UP000077266">
    <property type="component" value="Unassembled WGS sequence"/>
</dbReference>
<dbReference type="PRINTS" id="PR00385">
    <property type="entry name" value="P450"/>
</dbReference>
<dbReference type="PANTHER" id="PTHR24305">
    <property type="entry name" value="CYTOCHROME P450"/>
    <property type="match status" value="1"/>
</dbReference>
<dbReference type="GO" id="GO:0004497">
    <property type="term" value="F:monooxygenase activity"/>
    <property type="evidence" value="ECO:0007669"/>
    <property type="project" value="UniProtKB-KW"/>
</dbReference>
<dbReference type="OrthoDB" id="1470350at2759"/>
<dbReference type="InterPro" id="IPR036396">
    <property type="entry name" value="Cyt_P450_sf"/>
</dbReference>
<dbReference type="GO" id="GO:0005506">
    <property type="term" value="F:iron ion binding"/>
    <property type="evidence" value="ECO:0007669"/>
    <property type="project" value="InterPro"/>
</dbReference>
<dbReference type="InterPro" id="IPR002401">
    <property type="entry name" value="Cyt_P450_E_grp-I"/>
</dbReference>
<evidence type="ECO:0000256" key="8">
    <source>
        <dbReference type="ARBA" id="ARBA00023033"/>
    </source>
</evidence>
<proteinExistence type="inferred from homology"/>
<dbReference type="PRINTS" id="PR00463">
    <property type="entry name" value="EP450I"/>
</dbReference>
<organism evidence="10 11">
    <name type="scientific">Exidia glandulosa HHB12029</name>
    <dbReference type="NCBI Taxonomy" id="1314781"/>
    <lineage>
        <taxon>Eukaryota</taxon>
        <taxon>Fungi</taxon>
        <taxon>Dikarya</taxon>
        <taxon>Basidiomycota</taxon>
        <taxon>Agaricomycotina</taxon>
        <taxon>Agaricomycetes</taxon>
        <taxon>Auriculariales</taxon>
        <taxon>Exidiaceae</taxon>
        <taxon>Exidia</taxon>
    </lineage>
</organism>
<keyword evidence="4 9" id="KW-0349">Heme</keyword>
<keyword evidence="6" id="KW-0560">Oxidoreductase</keyword>
<evidence type="ECO:0000256" key="1">
    <source>
        <dbReference type="ARBA" id="ARBA00001971"/>
    </source>
</evidence>
<dbReference type="AlphaFoldDB" id="A0A165LI97"/>
<evidence type="ECO:0000256" key="3">
    <source>
        <dbReference type="ARBA" id="ARBA00010617"/>
    </source>
</evidence>
<keyword evidence="5 9" id="KW-0479">Metal-binding</keyword>
<evidence type="ECO:0000313" key="11">
    <source>
        <dbReference type="Proteomes" id="UP000077266"/>
    </source>
</evidence>
<evidence type="ECO:0000256" key="5">
    <source>
        <dbReference type="ARBA" id="ARBA00022723"/>
    </source>
</evidence>
<sequence length="618" mass="68420">MSESPPSLLPRPLTAAFGANASSWTSWLNAPSTSLPQDAKMNLVALFALIIAVLFLRRALVNDVVSHIKGPRRTHWLIGNFLEYNTSPPASLVLKWARQWGPVVRMPGMFGQNILFISDVKAISHIFGANSKNYDRNRESLKRTSMFWPGSVVTVRHEDHQRHRRVLQPAFGAASLKSANEMFQRSTTSLIEKLDKVISGAESKVVDMGKEIKFITLDAIWLAGFGADLGSINNPDDPEVMKYLGLEASDIRPASTYSQILARWILFRLPSWLKWTLAPWDKRNINAQKLSRKNGVEVGSKLVDEKLERIKLGEDPGKDAISRLIKSNIDAEARYKFNRHELIGSIGMLHFAGHETTAWATAWALYYLTIHQDIQTALREEITAALKASPTNSLTSQDFEALPLISGVVKETLRLHPALAVILREAYNDDVLPLSQEVQLDNSKKITELPVAKNQLCFINVSAVNRDPKVYADPDTFNPLRWQNMNIQKVPGLITPYSGLLSFASGPRVCIGWRFAVLEIQNVISALVTNFHFEPAPGTGINSYMGSYDTPGLVSPAGDKSDVKIVSYMGSYDTPGVAPAPKCDGKVKIASYMGSYDTPGIQAKSDGIGKMPLLVRRV</sequence>
<keyword evidence="8" id="KW-0503">Monooxygenase</keyword>
<accession>A0A165LI97</accession>
<dbReference type="PANTHER" id="PTHR24305:SF166">
    <property type="entry name" value="CYTOCHROME P450 12A4, MITOCHONDRIAL-RELATED"/>
    <property type="match status" value="1"/>
</dbReference>
<dbReference type="InterPro" id="IPR001128">
    <property type="entry name" value="Cyt_P450"/>
</dbReference>
<evidence type="ECO:0000256" key="7">
    <source>
        <dbReference type="ARBA" id="ARBA00023004"/>
    </source>
</evidence>
<evidence type="ECO:0000256" key="6">
    <source>
        <dbReference type="ARBA" id="ARBA00023002"/>
    </source>
</evidence>
<keyword evidence="11" id="KW-1185">Reference proteome</keyword>
<comment type="pathway">
    <text evidence="2">Secondary metabolite biosynthesis.</text>
</comment>
<dbReference type="InParanoid" id="A0A165LI97"/>
<dbReference type="EMBL" id="KV425925">
    <property type="protein sequence ID" value="KZV97881.1"/>
    <property type="molecule type" value="Genomic_DNA"/>
</dbReference>
<dbReference type="GO" id="GO:0016705">
    <property type="term" value="F:oxidoreductase activity, acting on paired donors, with incorporation or reduction of molecular oxygen"/>
    <property type="evidence" value="ECO:0007669"/>
    <property type="project" value="InterPro"/>
</dbReference>
<name>A0A165LI97_EXIGL</name>
<dbReference type="SUPFAM" id="SSF48264">
    <property type="entry name" value="Cytochrome P450"/>
    <property type="match status" value="1"/>
</dbReference>
<dbReference type="GO" id="GO:0020037">
    <property type="term" value="F:heme binding"/>
    <property type="evidence" value="ECO:0007669"/>
    <property type="project" value="InterPro"/>
</dbReference>
<keyword evidence="7 9" id="KW-0408">Iron</keyword>
<comment type="cofactor">
    <cofactor evidence="1 9">
        <name>heme</name>
        <dbReference type="ChEBI" id="CHEBI:30413"/>
    </cofactor>
</comment>
<evidence type="ECO:0000313" key="10">
    <source>
        <dbReference type="EMBL" id="KZV97881.1"/>
    </source>
</evidence>
<feature type="binding site" description="axial binding residue" evidence="9">
    <location>
        <position position="510"/>
    </location>
    <ligand>
        <name>heme</name>
        <dbReference type="ChEBI" id="CHEBI:30413"/>
    </ligand>
    <ligandPart>
        <name>Fe</name>
        <dbReference type="ChEBI" id="CHEBI:18248"/>
    </ligandPart>
</feature>
<evidence type="ECO:0000256" key="9">
    <source>
        <dbReference type="PIRSR" id="PIRSR602401-1"/>
    </source>
</evidence>
<evidence type="ECO:0000256" key="4">
    <source>
        <dbReference type="ARBA" id="ARBA00022617"/>
    </source>
</evidence>
<gene>
    <name evidence="10" type="ORF">EXIGLDRAFT_729665</name>
</gene>
<dbReference type="STRING" id="1314781.A0A165LI97"/>
<protein>
    <submittedName>
        <fullName evidence="10">Cytochrome P450</fullName>
    </submittedName>
</protein>
<evidence type="ECO:0000256" key="2">
    <source>
        <dbReference type="ARBA" id="ARBA00005179"/>
    </source>
</evidence>
<dbReference type="Pfam" id="PF00067">
    <property type="entry name" value="p450"/>
    <property type="match status" value="1"/>
</dbReference>
<comment type="similarity">
    <text evidence="3">Belongs to the cytochrome P450 family.</text>
</comment>
<dbReference type="InterPro" id="IPR050121">
    <property type="entry name" value="Cytochrome_P450_monoxygenase"/>
</dbReference>
<dbReference type="Gene3D" id="1.10.630.10">
    <property type="entry name" value="Cytochrome P450"/>
    <property type="match status" value="1"/>
</dbReference>
<reference evidence="10 11" key="1">
    <citation type="journal article" date="2016" name="Mol. Biol. Evol.">
        <title>Comparative Genomics of Early-Diverging Mushroom-Forming Fungi Provides Insights into the Origins of Lignocellulose Decay Capabilities.</title>
        <authorList>
            <person name="Nagy L.G."/>
            <person name="Riley R."/>
            <person name="Tritt A."/>
            <person name="Adam C."/>
            <person name="Daum C."/>
            <person name="Floudas D."/>
            <person name="Sun H."/>
            <person name="Yadav J.S."/>
            <person name="Pangilinan J."/>
            <person name="Larsson K.H."/>
            <person name="Matsuura K."/>
            <person name="Barry K."/>
            <person name="Labutti K."/>
            <person name="Kuo R."/>
            <person name="Ohm R.A."/>
            <person name="Bhattacharya S.S."/>
            <person name="Shirouzu T."/>
            <person name="Yoshinaga Y."/>
            <person name="Martin F.M."/>
            <person name="Grigoriev I.V."/>
            <person name="Hibbett D.S."/>
        </authorList>
    </citation>
    <scope>NUCLEOTIDE SEQUENCE [LARGE SCALE GENOMIC DNA]</scope>
    <source>
        <strain evidence="10 11">HHB12029</strain>
    </source>
</reference>